<dbReference type="Proteomes" id="UP000817658">
    <property type="component" value="Chromosome 1"/>
</dbReference>
<accession>A0A9K3Y6M2</accession>
<dbReference type="AlphaFoldDB" id="A0A9K3Y6M2"/>
<evidence type="ECO:0000313" key="1">
    <source>
        <dbReference type="EMBL" id="BAD82559.1"/>
    </source>
</evidence>
<proteinExistence type="predicted"/>
<organism evidence="1">
    <name type="scientific">Oryza sativa subsp. japonica</name>
    <name type="common">Rice</name>
    <dbReference type="NCBI Taxonomy" id="39947"/>
    <lineage>
        <taxon>Eukaryota</taxon>
        <taxon>Viridiplantae</taxon>
        <taxon>Streptophyta</taxon>
        <taxon>Embryophyta</taxon>
        <taxon>Tracheophyta</taxon>
        <taxon>Spermatophyta</taxon>
        <taxon>Magnoliopsida</taxon>
        <taxon>Liliopsida</taxon>
        <taxon>Poales</taxon>
        <taxon>Poaceae</taxon>
        <taxon>BOP clade</taxon>
        <taxon>Oryzoideae</taxon>
        <taxon>Oryzeae</taxon>
        <taxon>Oryzinae</taxon>
        <taxon>Oryza</taxon>
        <taxon>Oryza sativa</taxon>
    </lineage>
</organism>
<name>A0A9K3Y6M2_ORYSJ</name>
<protein>
    <submittedName>
        <fullName evidence="1">Uncharacterized protein</fullName>
    </submittedName>
</protein>
<reference evidence="1" key="1">
    <citation type="journal article" date="2002" name="Nature">
        <title>The genome sequence and structure of rice chromosome 1.</title>
        <authorList>
            <person name="Sasaki T."/>
            <person name="Matsumoto T."/>
            <person name="Yamamoto K."/>
            <person name="Sakata K."/>
            <person name="Baba T."/>
            <person name="Katayose Y."/>
            <person name="Wu J."/>
            <person name="Niimura Y."/>
            <person name="Cheng Z."/>
            <person name="Nagamura Y."/>
            <person name="Antonio B.A."/>
            <person name="Kanamori H."/>
            <person name="Hosokawa S."/>
            <person name="Masukawa M."/>
            <person name="Arikawa K."/>
            <person name="Chiden Y."/>
            <person name="Hayashi M."/>
            <person name="Okamoto M."/>
            <person name="Ando T."/>
            <person name="Aoki H."/>
            <person name="Arita K."/>
            <person name="Hamada M."/>
            <person name="Harada C."/>
            <person name="Hijishita S."/>
            <person name="Honda M."/>
            <person name="Ichikawa Y."/>
            <person name="Idonuma A."/>
            <person name="Iijima M."/>
            <person name="Ikeda M."/>
            <person name="Ikeno M."/>
            <person name="Itoh S."/>
            <person name="Itoh T."/>
            <person name="Itoh Y."/>
            <person name="Itoh Y."/>
            <person name="Iwabuchi A."/>
            <person name="Kamiya K."/>
            <person name="Karasawa W."/>
            <person name="Katagiri S."/>
            <person name="Kikuta A."/>
            <person name="Kobayashi N."/>
            <person name="Kono I."/>
            <person name="Machita K."/>
            <person name="Maehara T."/>
            <person name="Mizuno H."/>
            <person name="Mizubayashi T."/>
            <person name="Mukai Y."/>
            <person name="Nagasaki H."/>
            <person name="Nakashima M."/>
            <person name="Nakama Y."/>
            <person name="Nakamichi Y."/>
            <person name="Nakamura M."/>
            <person name="Namiki N."/>
            <person name="Negishi M."/>
            <person name="Ohta I."/>
            <person name="Ono N."/>
            <person name="Saji S."/>
            <person name="Sakai K."/>
            <person name="Shibata M."/>
            <person name="Shimokawa T."/>
            <person name="Shomura A."/>
            <person name="Song J."/>
            <person name="Takazaki Y."/>
            <person name="Terasawa K."/>
            <person name="Tsuji K."/>
            <person name="Waki K."/>
            <person name="Yamagata H."/>
            <person name="Yamane H."/>
            <person name="Yoshiki S."/>
            <person name="Yoshihara R."/>
            <person name="Yukawa K."/>
            <person name="Zhong H."/>
            <person name="Iwama H."/>
            <person name="Endo T."/>
            <person name="Ito H."/>
            <person name="Hahn J.H."/>
            <person name="Kim H.I."/>
            <person name="Eun M.Y."/>
            <person name="Yano M."/>
            <person name="Jiang J."/>
            <person name="Gojobori T."/>
        </authorList>
    </citation>
    <scope>NUCLEOTIDE SEQUENCE [LARGE SCALE GENOMIC DNA]</scope>
</reference>
<sequence>MAADEALLQLVGALRKRRDRRGVAKEGRKEAKCMEGGEDGGKVWYFWHHCRGCSKQLVVFKSSEENIENIVETGTVYLYSKDL</sequence>
<gene>
    <name evidence="1" type="primary">P0519D04.52</name>
</gene>
<dbReference type="EMBL" id="AP003455">
    <property type="protein sequence ID" value="BAD82559.1"/>
    <property type="molecule type" value="Genomic_DNA"/>
</dbReference>